<proteinExistence type="predicted"/>
<feature type="coiled-coil region" evidence="4">
    <location>
        <begin position="81"/>
        <end position="135"/>
    </location>
</feature>
<dbReference type="Gene3D" id="1.20.5.170">
    <property type="match status" value="1"/>
</dbReference>
<dbReference type="OrthoDB" id="10043359at2759"/>
<protein>
    <recommendedName>
        <fullName evidence="5">BZIP domain-containing protein</fullName>
    </recommendedName>
</protein>
<dbReference type="PANTHER" id="PTHR23351">
    <property type="entry name" value="FOS TRANSCRIPTION FACTOR-RELATED"/>
    <property type="match status" value="1"/>
</dbReference>
<evidence type="ECO:0000256" key="3">
    <source>
        <dbReference type="ARBA" id="ARBA00023163"/>
    </source>
</evidence>
<keyword evidence="1" id="KW-0805">Transcription regulation</keyword>
<dbReference type="PROSITE" id="PS50217">
    <property type="entry name" value="BZIP"/>
    <property type="match status" value="1"/>
</dbReference>
<dbReference type="AlphaFoldDB" id="A0A813PD31"/>
<dbReference type="GO" id="GO:0000978">
    <property type="term" value="F:RNA polymerase II cis-regulatory region sequence-specific DNA binding"/>
    <property type="evidence" value="ECO:0007669"/>
    <property type="project" value="TreeGrafter"/>
</dbReference>
<evidence type="ECO:0000256" key="4">
    <source>
        <dbReference type="SAM" id="Coils"/>
    </source>
</evidence>
<dbReference type="Proteomes" id="UP000663828">
    <property type="component" value="Unassembled WGS sequence"/>
</dbReference>
<accession>A0A813PD31</accession>
<dbReference type="Proteomes" id="UP000663852">
    <property type="component" value="Unassembled WGS sequence"/>
</dbReference>
<keyword evidence="2" id="KW-0238">DNA-binding</keyword>
<evidence type="ECO:0000256" key="1">
    <source>
        <dbReference type="ARBA" id="ARBA00023015"/>
    </source>
</evidence>
<dbReference type="PRINTS" id="PR00042">
    <property type="entry name" value="LEUZIPPRFOS"/>
</dbReference>
<dbReference type="GO" id="GO:0000981">
    <property type="term" value="F:DNA-binding transcription factor activity, RNA polymerase II-specific"/>
    <property type="evidence" value="ECO:0007669"/>
    <property type="project" value="TreeGrafter"/>
</dbReference>
<gene>
    <name evidence="6" type="ORF">EDS130_LOCUS2320</name>
    <name evidence="7" type="ORF">XAT740_LOCUS6400</name>
</gene>
<sequence length="221" mass="25433">MCVDKLHLNIQDIQCSLENTLTEECTSDTIQYHTSSVDTSPESYDDNDIIEFGPIKVKPRKKPAPTLATGRRSKYETLTPEEEHKRELRRARNRAAAERVRLSRLSVEHDLQGQIDALENQKQNLHMNIQMLETHKLHLQTRISTHEQICSSRNVSNTLTNSSNYPPVSNVLQSTEPVPDFNFDELFPSSSTPVQTHSNHQMNFIPTIMNNEYFEDILMDL</sequence>
<keyword evidence="8" id="KW-1185">Reference proteome</keyword>
<reference evidence="6" key="1">
    <citation type="submission" date="2021-02" db="EMBL/GenBank/DDBJ databases">
        <authorList>
            <person name="Nowell W R."/>
        </authorList>
    </citation>
    <scope>NUCLEOTIDE SEQUENCE</scope>
</reference>
<evidence type="ECO:0000259" key="5">
    <source>
        <dbReference type="PROSITE" id="PS50217"/>
    </source>
</evidence>
<keyword evidence="3" id="KW-0804">Transcription</keyword>
<organism evidence="6 9">
    <name type="scientific">Adineta ricciae</name>
    <name type="common">Rotifer</name>
    <dbReference type="NCBI Taxonomy" id="249248"/>
    <lineage>
        <taxon>Eukaryota</taxon>
        <taxon>Metazoa</taxon>
        <taxon>Spiralia</taxon>
        <taxon>Gnathifera</taxon>
        <taxon>Rotifera</taxon>
        <taxon>Eurotatoria</taxon>
        <taxon>Bdelloidea</taxon>
        <taxon>Adinetida</taxon>
        <taxon>Adinetidae</taxon>
        <taxon>Adineta</taxon>
    </lineage>
</organism>
<dbReference type="EMBL" id="CAJNOJ010000005">
    <property type="protein sequence ID" value="CAF0751671.1"/>
    <property type="molecule type" value="Genomic_DNA"/>
</dbReference>
<dbReference type="InterPro" id="IPR004827">
    <property type="entry name" value="bZIP"/>
</dbReference>
<feature type="domain" description="BZIP" evidence="5">
    <location>
        <begin position="83"/>
        <end position="146"/>
    </location>
</feature>
<evidence type="ECO:0000313" key="7">
    <source>
        <dbReference type="EMBL" id="CAF0869166.1"/>
    </source>
</evidence>
<evidence type="ECO:0000313" key="8">
    <source>
        <dbReference type="Proteomes" id="UP000663828"/>
    </source>
</evidence>
<keyword evidence="4" id="KW-0175">Coiled coil</keyword>
<dbReference type="InterPro" id="IPR046347">
    <property type="entry name" value="bZIP_sf"/>
</dbReference>
<evidence type="ECO:0000256" key="2">
    <source>
        <dbReference type="ARBA" id="ARBA00023125"/>
    </source>
</evidence>
<dbReference type="InterPro" id="IPR000837">
    <property type="entry name" value="AP-1"/>
</dbReference>
<comment type="caution">
    <text evidence="6">The sequence shown here is derived from an EMBL/GenBank/DDBJ whole genome shotgun (WGS) entry which is preliminary data.</text>
</comment>
<dbReference type="EMBL" id="CAJNOR010000290">
    <property type="protein sequence ID" value="CAF0869166.1"/>
    <property type="molecule type" value="Genomic_DNA"/>
</dbReference>
<dbReference type="GO" id="GO:0005634">
    <property type="term" value="C:nucleus"/>
    <property type="evidence" value="ECO:0007669"/>
    <property type="project" value="TreeGrafter"/>
</dbReference>
<evidence type="ECO:0000313" key="6">
    <source>
        <dbReference type="EMBL" id="CAF0751671.1"/>
    </source>
</evidence>
<evidence type="ECO:0000313" key="9">
    <source>
        <dbReference type="Proteomes" id="UP000663852"/>
    </source>
</evidence>
<dbReference type="PANTHER" id="PTHR23351:SF24">
    <property type="entry name" value="ACTIVATING TRANSCRIPTION FACTOR 3-RELATED"/>
    <property type="match status" value="1"/>
</dbReference>
<dbReference type="Pfam" id="PF07716">
    <property type="entry name" value="bZIP_2"/>
    <property type="match status" value="1"/>
</dbReference>
<name>A0A813PD31_ADIRI</name>
<dbReference type="SUPFAM" id="SSF57959">
    <property type="entry name" value="Leucine zipper domain"/>
    <property type="match status" value="1"/>
</dbReference>